<protein>
    <submittedName>
        <fullName evidence="1">Uncharacterized protein</fullName>
    </submittedName>
</protein>
<dbReference type="InParanoid" id="A0A0C3K3M0"/>
<evidence type="ECO:0000313" key="2">
    <source>
        <dbReference type="Proteomes" id="UP000054217"/>
    </source>
</evidence>
<gene>
    <name evidence="1" type="ORF">M404DRAFT_1000958</name>
</gene>
<keyword evidence="2" id="KW-1185">Reference proteome</keyword>
<reference evidence="2" key="2">
    <citation type="submission" date="2015-01" db="EMBL/GenBank/DDBJ databases">
        <title>Evolutionary Origins and Diversification of the Mycorrhizal Mutualists.</title>
        <authorList>
            <consortium name="DOE Joint Genome Institute"/>
            <consortium name="Mycorrhizal Genomics Consortium"/>
            <person name="Kohler A."/>
            <person name="Kuo A."/>
            <person name="Nagy L.G."/>
            <person name="Floudas D."/>
            <person name="Copeland A."/>
            <person name="Barry K.W."/>
            <person name="Cichocki N."/>
            <person name="Veneault-Fourrey C."/>
            <person name="LaButti K."/>
            <person name="Lindquist E.A."/>
            <person name="Lipzen A."/>
            <person name="Lundell T."/>
            <person name="Morin E."/>
            <person name="Murat C."/>
            <person name="Riley R."/>
            <person name="Ohm R."/>
            <person name="Sun H."/>
            <person name="Tunlid A."/>
            <person name="Henrissat B."/>
            <person name="Grigoriev I.V."/>
            <person name="Hibbett D.S."/>
            <person name="Martin F."/>
        </authorList>
    </citation>
    <scope>NUCLEOTIDE SEQUENCE [LARGE SCALE GENOMIC DNA]</scope>
    <source>
        <strain evidence="2">Marx 270</strain>
    </source>
</reference>
<dbReference type="HOGENOM" id="CLU_2923639_0_0_1"/>
<sequence>MKCPLVCTHVVWCLDNRISSEQALINAVVSGQAAQWTLSLQRTYTLVTAESVSSSYGFIRI</sequence>
<evidence type="ECO:0000313" key="1">
    <source>
        <dbReference type="EMBL" id="KIO04142.1"/>
    </source>
</evidence>
<accession>A0A0C3K3M0</accession>
<organism evidence="1 2">
    <name type="scientific">Pisolithus tinctorius Marx 270</name>
    <dbReference type="NCBI Taxonomy" id="870435"/>
    <lineage>
        <taxon>Eukaryota</taxon>
        <taxon>Fungi</taxon>
        <taxon>Dikarya</taxon>
        <taxon>Basidiomycota</taxon>
        <taxon>Agaricomycotina</taxon>
        <taxon>Agaricomycetes</taxon>
        <taxon>Agaricomycetidae</taxon>
        <taxon>Boletales</taxon>
        <taxon>Sclerodermatineae</taxon>
        <taxon>Pisolithaceae</taxon>
        <taxon>Pisolithus</taxon>
    </lineage>
</organism>
<dbReference type="EMBL" id="KN831973">
    <property type="protein sequence ID" value="KIO04142.1"/>
    <property type="molecule type" value="Genomic_DNA"/>
</dbReference>
<name>A0A0C3K3M0_PISTI</name>
<reference evidence="1 2" key="1">
    <citation type="submission" date="2014-04" db="EMBL/GenBank/DDBJ databases">
        <authorList>
            <consortium name="DOE Joint Genome Institute"/>
            <person name="Kuo A."/>
            <person name="Kohler A."/>
            <person name="Costa M.D."/>
            <person name="Nagy L.G."/>
            <person name="Floudas D."/>
            <person name="Copeland A."/>
            <person name="Barry K.W."/>
            <person name="Cichocki N."/>
            <person name="Veneault-Fourrey C."/>
            <person name="LaButti K."/>
            <person name="Lindquist E.A."/>
            <person name="Lipzen A."/>
            <person name="Lundell T."/>
            <person name="Morin E."/>
            <person name="Murat C."/>
            <person name="Sun H."/>
            <person name="Tunlid A."/>
            <person name="Henrissat B."/>
            <person name="Grigoriev I.V."/>
            <person name="Hibbett D.S."/>
            <person name="Martin F."/>
            <person name="Nordberg H.P."/>
            <person name="Cantor M.N."/>
            <person name="Hua S.X."/>
        </authorList>
    </citation>
    <scope>NUCLEOTIDE SEQUENCE [LARGE SCALE GENOMIC DNA]</scope>
    <source>
        <strain evidence="1 2">Marx 270</strain>
    </source>
</reference>
<dbReference type="Proteomes" id="UP000054217">
    <property type="component" value="Unassembled WGS sequence"/>
</dbReference>
<proteinExistence type="predicted"/>
<dbReference type="AlphaFoldDB" id="A0A0C3K3M0"/>